<keyword evidence="5 7" id="KW-0067">ATP-binding</keyword>
<dbReference type="PANTHER" id="PTHR11895">
    <property type="entry name" value="TRANSAMIDASE"/>
    <property type="match status" value="1"/>
</dbReference>
<dbReference type="InterPro" id="IPR004412">
    <property type="entry name" value="GatA"/>
</dbReference>
<feature type="domain" description="Amidase" evidence="8">
    <location>
        <begin position="24"/>
        <end position="464"/>
    </location>
</feature>
<evidence type="ECO:0000259" key="8">
    <source>
        <dbReference type="Pfam" id="PF01425"/>
    </source>
</evidence>
<feature type="active site" description="Acyl-ester intermediate" evidence="7">
    <location>
        <position position="175"/>
    </location>
</feature>
<dbReference type="GO" id="GO:0006412">
    <property type="term" value="P:translation"/>
    <property type="evidence" value="ECO:0007669"/>
    <property type="project" value="UniProtKB-UniRule"/>
</dbReference>
<sequence length="482" mass="52613">MKEYQTLAEIQGDLREGVVTCLQLVDHYLERISSQSHLNAFVDVYSEEARESAKLIDQKLSTGNAGRLAGLVVGIKDVLSHKGHELQSASQILKSYKAPYTATAVQRLLDEDAIIIGRQNCDEFAMGSSNENSSLGPVLNAADNSRVPGGSSGGSAVAVQAGLCHASLGSDTGGSVRQPAAFCGVVGLKPSYGRVSRWGLVAYASSFDCVGPITKSVEDAALLLEVIAGADQFDSTVSQKSVPSYSSALSWNGKARIGYIKESLESESIAPSIRRNTQELLDKLKREGHDVQPVEMSLLQYLLPTYYILTTAEASSNLSRFDGVRYGHRSEDSRDLESMYKLSRTEGFGDEVRKRILLGTFVLSANYYDAYYTKAQRVRRLVQEETQRFFEQFDFFISPVTPTTAFKIGEKSEDPIQVYLADIFTVHANVIGYPAISIPNGSDESGLPVGIQVMARPFEEEKMLAFTSYLSGVTKESYSAVS</sequence>
<feature type="active site" description="Charge relay system" evidence="7">
    <location>
        <position position="151"/>
    </location>
</feature>
<comment type="caution">
    <text evidence="9">The sequence shown here is derived from an EMBL/GenBank/DDBJ whole genome shotgun (WGS) entry which is preliminary data.</text>
</comment>
<accession>A0A3D8YE02</accession>
<dbReference type="GO" id="GO:0030956">
    <property type="term" value="C:glutamyl-tRNA(Gln) amidotransferase complex"/>
    <property type="evidence" value="ECO:0007669"/>
    <property type="project" value="InterPro"/>
</dbReference>
<protein>
    <recommendedName>
        <fullName evidence="2 7">Glutamyl-tRNA(Gln) amidotransferase subunit A</fullName>
        <shortName evidence="7">Glu-ADT subunit A</shortName>
        <ecNumber evidence="7">6.3.5.7</ecNumber>
    </recommendedName>
</protein>
<dbReference type="OrthoDB" id="9811471at2"/>
<evidence type="ECO:0000256" key="1">
    <source>
        <dbReference type="ARBA" id="ARBA00011123"/>
    </source>
</evidence>
<keyword evidence="6 7" id="KW-0648">Protein biosynthesis</keyword>
<evidence type="ECO:0000313" key="9">
    <source>
        <dbReference type="EMBL" id="REA62428.1"/>
    </source>
</evidence>
<organism evidence="9 10">
    <name type="scientific">Dyadobacter luteus</name>
    <dbReference type="NCBI Taxonomy" id="2259619"/>
    <lineage>
        <taxon>Bacteria</taxon>
        <taxon>Pseudomonadati</taxon>
        <taxon>Bacteroidota</taxon>
        <taxon>Cytophagia</taxon>
        <taxon>Cytophagales</taxon>
        <taxon>Spirosomataceae</taxon>
        <taxon>Dyadobacter</taxon>
    </lineage>
</organism>
<gene>
    <name evidence="7 9" type="primary">gatA</name>
    <name evidence="9" type="ORF">DSL64_09235</name>
</gene>
<dbReference type="HAMAP" id="MF_00120">
    <property type="entry name" value="GatA"/>
    <property type="match status" value="1"/>
</dbReference>
<dbReference type="Gene3D" id="3.90.1300.10">
    <property type="entry name" value="Amidase signature (AS) domain"/>
    <property type="match status" value="1"/>
</dbReference>
<dbReference type="RefSeq" id="WP_115830459.1">
    <property type="nucleotide sequence ID" value="NZ_QNUL01000005.1"/>
</dbReference>
<name>A0A3D8YE02_9BACT</name>
<dbReference type="GO" id="GO:0016740">
    <property type="term" value="F:transferase activity"/>
    <property type="evidence" value="ECO:0007669"/>
    <property type="project" value="UniProtKB-KW"/>
</dbReference>
<evidence type="ECO:0000313" key="10">
    <source>
        <dbReference type="Proteomes" id="UP000256373"/>
    </source>
</evidence>
<dbReference type="EMBL" id="QNUL01000005">
    <property type="protein sequence ID" value="REA62428.1"/>
    <property type="molecule type" value="Genomic_DNA"/>
</dbReference>
<reference evidence="9 10" key="1">
    <citation type="submission" date="2018-07" db="EMBL/GenBank/DDBJ databases">
        <title>Dyadobacter roseus sp. nov., isolated from rose rhizosphere soil.</title>
        <authorList>
            <person name="Chen L."/>
        </authorList>
    </citation>
    <scope>NUCLEOTIDE SEQUENCE [LARGE SCALE GENOMIC DNA]</scope>
    <source>
        <strain evidence="9 10">RS19</strain>
    </source>
</reference>
<comment type="catalytic activity">
    <reaction evidence="7">
        <text>L-glutamyl-tRNA(Gln) + L-glutamine + ATP + H2O = L-glutaminyl-tRNA(Gln) + L-glutamate + ADP + phosphate + H(+)</text>
        <dbReference type="Rhea" id="RHEA:17521"/>
        <dbReference type="Rhea" id="RHEA-COMP:9681"/>
        <dbReference type="Rhea" id="RHEA-COMP:9684"/>
        <dbReference type="ChEBI" id="CHEBI:15377"/>
        <dbReference type="ChEBI" id="CHEBI:15378"/>
        <dbReference type="ChEBI" id="CHEBI:29985"/>
        <dbReference type="ChEBI" id="CHEBI:30616"/>
        <dbReference type="ChEBI" id="CHEBI:43474"/>
        <dbReference type="ChEBI" id="CHEBI:58359"/>
        <dbReference type="ChEBI" id="CHEBI:78520"/>
        <dbReference type="ChEBI" id="CHEBI:78521"/>
        <dbReference type="ChEBI" id="CHEBI:456216"/>
        <dbReference type="EC" id="6.3.5.7"/>
    </reaction>
</comment>
<evidence type="ECO:0000256" key="7">
    <source>
        <dbReference type="HAMAP-Rule" id="MF_00120"/>
    </source>
</evidence>
<keyword evidence="10" id="KW-1185">Reference proteome</keyword>
<comment type="function">
    <text evidence="7">Allows the formation of correctly charged Gln-tRNA(Gln) through the transamidation of misacylated Glu-tRNA(Gln) in organisms which lack glutaminyl-tRNA synthetase. The reaction takes place in the presence of glutamine and ATP through an activated gamma-phospho-Glu-tRNA(Gln).</text>
</comment>
<dbReference type="Proteomes" id="UP000256373">
    <property type="component" value="Unassembled WGS sequence"/>
</dbReference>
<keyword evidence="9" id="KW-0808">Transferase</keyword>
<comment type="subunit">
    <text evidence="1 7">Heterotrimer of A, B and C subunits.</text>
</comment>
<proteinExistence type="inferred from homology"/>
<dbReference type="EC" id="6.3.5.7" evidence="7"/>
<dbReference type="InterPro" id="IPR000120">
    <property type="entry name" value="Amidase"/>
</dbReference>
<dbReference type="PANTHER" id="PTHR11895:SF7">
    <property type="entry name" value="GLUTAMYL-TRNA(GLN) AMIDOTRANSFERASE SUBUNIT A, MITOCHONDRIAL"/>
    <property type="match status" value="1"/>
</dbReference>
<comment type="similarity">
    <text evidence="7">Belongs to the amidase family. GatA subfamily.</text>
</comment>
<dbReference type="NCBIfam" id="TIGR00132">
    <property type="entry name" value="gatA"/>
    <property type="match status" value="1"/>
</dbReference>
<evidence type="ECO:0000256" key="6">
    <source>
        <dbReference type="ARBA" id="ARBA00022917"/>
    </source>
</evidence>
<dbReference type="InterPro" id="IPR023631">
    <property type="entry name" value="Amidase_dom"/>
</dbReference>
<dbReference type="InterPro" id="IPR036928">
    <property type="entry name" value="AS_sf"/>
</dbReference>
<evidence type="ECO:0000256" key="2">
    <source>
        <dbReference type="ARBA" id="ARBA00014428"/>
    </source>
</evidence>
<evidence type="ECO:0000256" key="3">
    <source>
        <dbReference type="ARBA" id="ARBA00022598"/>
    </source>
</evidence>
<dbReference type="GO" id="GO:0005524">
    <property type="term" value="F:ATP binding"/>
    <property type="evidence" value="ECO:0007669"/>
    <property type="project" value="UniProtKB-KW"/>
</dbReference>
<dbReference type="SUPFAM" id="SSF75304">
    <property type="entry name" value="Amidase signature (AS) enzymes"/>
    <property type="match status" value="1"/>
</dbReference>
<dbReference type="AlphaFoldDB" id="A0A3D8YE02"/>
<keyword evidence="4 7" id="KW-0547">Nucleotide-binding</keyword>
<dbReference type="Pfam" id="PF01425">
    <property type="entry name" value="Amidase"/>
    <property type="match status" value="1"/>
</dbReference>
<evidence type="ECO:0000256" key="5">
    <source>
        <dbReference type="ARBA" id="ARBA00022840"/>
    </source>
</evidence>
<dbReference type="GO" id="GO:0050567">
    <property type="term" value="F:glutaminyl-tRNA synthase (glutamine-hydrolyzing) activity"/>
    <property type="evidence" value="ECO:0007669"/>
    <property type="project" value="UniProtKB-UniRule"/>
</dbReference>
<evidence type="ECO:0000256" key="4">
    <source>
        <dbReference type="ARBA" id="ARBA00022741"/>
    </source>
</evidence>
<feature type="active site" description="Charge relay system" evidence="7">
    <location>
        <position position="76"/>
    </location>
</feature>
<keyword evidence="3 7" id="KW-0436">Ligase</keyword>